<dbReference type="Pfam" id="PF00412">
    <property type="entry name" value="LIM"/>
    <property type="match status" value="1"/>
</dbReference>
<protein>
    <submittedName>
        <fullName evidence="8">F-actin-methionine sulfoxide oxidase MICAL3-like</fullName>
    </submittedName>
</protein>
<feature type="region of interest" description="Disordered" evidence="5">
    <location>
        <begin position="499"/>
        <end position="527"/>
    </location>
</feature>
<dbReference type="SMART" id="SM00132">
    <property type="entry name" value="LIM"/>
    <property type="match status" value="1"/>
</dbReference>
<feature type="region of interest" description="Disordered" evidence="5">
    <location>
        <begin position="268"/>
        <end position="289"/>
    </location>
</feature>
<feature type="compositionally biased region" description="Polar residues" evidence="5">
    <location>
        <begin position="48"/>
        <end position="57"/>
    </location>
</feature>
<evidence type="ECO:0000256" key="4">
    <source>
        <dbReference type="PROSITE-ProRule" id="PRU00125"/>
    </source>
</evidence>
<dbReference type="PROSITE" id="PS50023">
    <property type="entry name" value="LIM_DOMAIN_2"/>
    <property type="match status" value="1"/>
</dbReference>
<keyword evidence="3 4" id="KW-0440">LIM domain</keyword>
<feature type="region of interest" description="Disordered" evidence="5">
    <location>
        <begin position="385"/>
        <end position="406"/>
    </location>
</feature>
<dbReference type="CDD" id="cd09358">
    <property type="entry name" value="LIM_Mical_like"/>
    <property type="match status" value="1"/>
</dbReference>
<evidence type="ECO:0000313" key="7">
    <source>
        <dbReference type="Proteomes" id="UP000694941"/>
    </source>
</evidence>
<keyword evidence="7" id="KW-1185">Reference proteome</keyword>
<feature type="compositionally biased region" description="Basic and acidic residues" evidence="5">
    <location>
        <begin position="509"/>
        <end position="523"/>
    </location>
</feature>
<dbReference type="PROSITE" id="PS00478">
    <property type="entry name" value="LIM_DOMAIN_1"/>
    <property type="match status" value="1"/>
</dbReference>
<organism evidence="7 8">
    <name type="scientific">Limulus polyphemus</name>
    <name type="common">Atlantic horseshoe crab</name>
    <dbReference type="NCBI Taxonomy" id="6850"/>
    <lineage>
        <taxon>Eukaryota</taxon>
        <taxon>Metazoa</taxon>
        <taxon>Ecdysozoa</taxon>
        <taxon>Arthropoda</taxon>
        <taxon>Chelicerata</taxon>
        <taxon>Merostomata</taxon>
        <taxon>Xiphosura</taxon>
        <taxon>Limulidae</taxon>
        <taxon>Limulus</taxon>
    </lineage>
</organism>
<evidence type="ECO:0000256" key="3">
    <source>
        <dbReference type="ARBA" id="ARBA00023038"/>
    </source>
</evidence>
<keyword evidence="2 4" id="KW-0862">Zinc</keyword>
<feature type="domain" description="LIM zinc-binding" evidence="6">
    <location>
        <begin position="117"/>
        <end position="177"/>
    </location>
</feature>
<evidence type="ECO:0000256" key="2">
    <source>
        <dbReference type="ARBA" id="ARBA00022833"/>
    </source>
</evidence>
<dbReference type="SUPFAM" id="SSF57716">
    <property type="entry name" value="Glucocorticoid receptor-like (DNA-binding domain)"/>
    <property type="match status" value="2"/>
</dbReference>
<reference evidence="8" key="1">
    <citation type="submission" date="2025-08" db="UniProtKB">
        <authorList>
            <consortium name="RefSeq"/>
        </authorList>
    </citation>
    <scope>IDENTIFICATION</scope>
    <source>
        <tissue evidence="8">Muscle</tissue>
    </source>
</reference>
<name>A0ABM1BL08_LIMPO</name>
<evidence type="ECO:0000256" key="1">
    <source>
        <dbReference type="ARBA" id="ARBA00022723"/>
    </source>
</evidence>
<feature type="region of interest" description="Disordered" evidence="5">
    <location>
        <begin position="430"/>
        <end position="455"/>
    </location>
</feature>
<evidence type="ECO:0000313" key="8">
    <source>
        <dbReference type="RefSeq" id="XP_013784110.1"/>
    </source>
</evidence>
<dbReference type="PANTHER" id="PTHR24206">
    <property type="entry name" value="OS06G0237300 PROTEIN"/>
    <property type="match status" value="1"/>
</dbReference>
<dbReference type="Gene3D" id="2.10.110.10">
    <property type="entry name" value="Cysteine Rich Protein"/>
    <property type="match status" value="1"/>
</dbReference>
<feature type="compositionally biased region" description="Basic and acidic residues" evidence="5">
    <location>
        <begin position="577"/>
        <end position="596"/>
    </location>
</feature>
<accession>A0ABM1BL08</accession>
<feature type="compositionally biased region" description="Basic and acidic residues" evidence="5">
    <location>
        <begin position="30"/>
        <end position="47"/>
    </location>
</feature>
<dbReference type="InterPro" id="IPR001781">
    <property type="entry name" value="Znf_LIM"/>
</dbReference>
<dbReference type="GeneID" id="106468239"/>
<feature type="region of interest" description="Disordered" evidence="5">
    <location>
        <begin position="553"/>
        <end position="596"/>
    </location>
</feature>
<dbReference type="RefSeq" id="XP_013784110.1">
    <property type="nucleotide sequence ID" value="XM_013928656.2"/>
</dbReference>
<dbReference type="Proteomes" id="UP000694941">
    <property type="component" value="Unplaced"/>
</dbReference>
<proteinExistence type="predicted"/>
<keyword evidence="1 4" id="KW-0479">Metal-binding</keyword>
<feature type="compositionally biased region" description="Polar residues" evidence="5">
    <location>
        <begin position="430"/>
        <end position="443"/>
    </location>
</feature>
<gene>
    <name evidence="8" type="primary">LOC106468239</name>
</gene>
<evidence type="ECO:0000256" key="5">
    <source>
        <dbReference type="SAM" id="MobiDB-lite"/>
    </source>
</evidence>
<feature type="region of interest" description="Disordered" evidence="5">
    <location>
        <begin position="1"/>
        <end position="82"/>
    </location>
</feature>
<evidence type="ECO:0000259" key="6">
    <source>
        <dbReference type="PROSITE" id="PS50023"/>
    </source>
</evidence>
<sequence>MKQKITTKKQITSMQVIEEPRSSASSSKSQHKEKAVTHKESHGEKVMTSKQSEQSTTRHYHEVNGVSENEKMSSLTETQKKNISVVEKEPLKEVKPSVDRAKVTRTFSQSQKDEKEILCRICGQHVYLMDKIKAEKSAFHKSCFRCKECGKTLNVDTYSSHEGQIYCKLHFKQLFQPKAKFEEDAGPRKPRKFEMIIRENVPVELPPDVVRCDTKVEVDLPSVPDLSDIRSRFESPQEEIHYASTADKYSLQRSESIMQRLAKYQSAVSGQENGEVSSSSEDEDDDFSVLRESKKKEKVKFDEMSTLKSQWESGKVGRNEGRGEDKKEELSKLRQKICLGRSESMRAVYERACKESEGGVLSRTESINLGGEVKAVSIKEKFEKGDMENELEHEKMEKVRREKEEDLSVFNETGTAAGARTLFKQIDATTSSVSSASNKLPSTNRRRTRETLFSSQSSVNDADVVKCSDPVCKDDIEIDASQLTQRFKFFENYKNEPKERKRFQITPPRETKIEESPEREIIRDPNVVRSSDAADEVIVTDTAKKMLDKFKQLENQSDIDDVPAGPKPVKRITPPREYTRVDDERESSPEPERDPNIIRCSYKTEDDITWEADRAKCLRAKFEQWQHEIDKENVRNEEEYMPEIDTAKNLRAKFEAIREESIKPKEKPKPRVRRFV</sequence>